<gene>
    <name evidence="1" type="ORF">CAEBREN_11784</name>
</gene>
<reference evidence="2" key="1">
    <citation type="submission" date="2011-07" db="EMBL/GenBank/DDBJ databases">
        <authorList>
            <consortium name="Caenorhabditis brenneri Sequencing and Analysis Consortium"/>
            <person name="Wilson R.K."/>
        </authorList>
    </citation>
    <scope>NUCLEOTIDE SEQUENCE [LARGE SCALE GENOMIC DNA]</scope>
    <source>
        <strain evidence="2">PB2801</strain>
    </source>
</reference>
<dbReference type="AlphaFoldDB" id="G0NEQ1"/>
<organism evidence="2">
    <name type="scientific">Caenorhabditis brenneri</name>
    <name type="common">Nematode worm</name>
    <dbReference type="NCBI Taxonomy" id="135651"/>
    <lineage>
        <taxon>Eukaryota</taxon>
        <taxon>Metazoa</taxon>
        <taxon>Ecdysozoa</taxon>
        <taxon>Nematoda</taxon>
        <taxon>Chromadorea</taxon>
        <taxon>Rhabditida</taxon>
        <taxon>Rhabditina</taxon>
        <taxon>Rhabditomorpha</taxon>
        <taxon>Rhabditoidea</taxon>
        <taxon>Rhabditidae</taxon>
        <taxon>Peloderinae</taxon>
        <taxon>Caenorhabditis</taxon>
    </lineage>
</organism>
<sequence>MIFMSFPGNQQVFQLKDYDFHKAFLPVHQCLGEPLVQNCILLLSKLTSDYWICQERSLIKEIRNLYGESNKRSQTNGSPDSLANSLVIFMSIPGTPEVFQLKDYGLHTTVLPVYQSLGGNNYINMKEVYDVLLVYIPTIHTVAPTETLAQNFMLLLSGLIPARWLCQKRILIENIRNLHGDSNKRIQMNGSPDSLENSLMNFKSVPGNQQVFKLKDYDIHKLFCQIELGVDLTVENGKITAWKRNHATFGHVELEYDEEANRMAWARIARRPNLPWQVIDPRYAHVPDPDQTLTIQEKTNRFHEEMDRIYNTGPSTSSS</sequence>
<evidence type="ECO:0000313" key="1">
    <source>
        <dbReference type="EMBL" id="EGT58897.1"/>
    </source>
</evidence>
<keyword evidence="2" id="KW-1185">Reference proteome</keyword>
<accession>G0NEQ1</accession>
<dbReference type="EMBL" id="GL379873">
    <property type="protein sequence ID" value="EGT58897.1"/>
    <property type="molecule type" value="Genomic_DNA"/>
</dbReference>
<dbReference type="Proteomes" id="UP000008068">
    <property type="component" value="Unassembled WGS sequence"/>
</dbReference>
<protein>
    <submittedName>
        <fullName evidence="1">Uncharacterized protein</fullName>
    </submittedName>
</protein>
<proteinExistence type="predicted"/>
<evidence type="ECO:0000313" key="2">
    <source>
        <dbReference type="Proteomes" id="UP000008068"/>
    </source>
</evidence>
<dbReference type="InParanoid" id="G0NEQ1"/>
<name>G0NEQ1_CAEBE</name>
<dbReference type="HOGENOM" id="CLU_872188_0_0_1"/>